<sequence length="96" mass="10982">MARCDAGKISNDLSRVDADPDQSLHPGKPHNIQIDRFQEESLEFERRKRFDDQRLPSFRINSLVARPVAALTEFLGSHAHDVCHVTSREERNALCL</sequence>
<feature type="region of interest" description="Disordered" evidence="1">
    <location>
        <begin position="1"/>
        <end position="30"/>
    </location>
</feature>
<comment type="caution">
    <text evidence="2">The sequence shown here is derived from an EMBL/GenBank/DDBJ whole genome shotgun (WGS) entry which is preliminary data.</text>
</comment>
<evidence type="ECO:0000256" key="1">
    <source>
        <dbReference type="SAM" id="MobiDB-lite"/>
    </source>
</evidence>
<dbReference type="EMBL" id="VSRR010000679">
    <property type="protein sequence ID" value="MPC18433.1"/>
    <property type="molecule type" value="Genomic_DNA"/>
</dbReference>
<gene>
    <name evidence="2" type="ORF">E2C01_011317</name>
</gene>
<organism evidence="2 3">
    <name type="scientific">Portunus trituberculatus</name>
    <name type="common">Swimming crab</name>
    <name type="synonym">Neptunus trituberculatus</name>
    <dbReference type="NCBI Taxonomy" id="210409"/>
    <lineage>
        <taxon>Eukaryota</taxon>
        <taxon>Metazoa</taxon>
        <taxon>Ecdysozoa</taxon>
        <taxon>Arthropoda</taxon>
        <taxon>Crustacea</taxon>
        <taxon>Multicrustacea</taxon>
        <taxon>Malacostraca</taxon>
        <taxon>Eumalacostraca</taxon>
        <taxon>Eucarida</taxon>
        <taxon>Decapoda</taxon>
        <taxon>Pleocyemata</taxon>
        <taxon>Brachyura</taxon>
        <taxon>Eubrachyura</taxon>
        <taxon>Portunoidea</taxon>
        <taxon>Portunidae</taxon>
        <taxon>Portuninae</taxon>
        <taxon>Portunus</taxon>
    </lineage>
</organism>
<protein>
    <submittedName>
        <fullName evidence="2">Uncharacterized protein</fullName>
    </submittedName>
</protein>
<accession>A0A5B7DB29</accession>
<reference evidence="2 3" key="1">
    <citation type="submission" date="2019-05" db="EMBL/GenBank/DDBJ databases">
        <title>Another draft genome of Portunus trituberculatus and its Hox gene families provides insights of decapod evolution.</title>
        <authorList>
            <person name="Jeong J.-H."/>
            <person name="Song I."/>
            <person name="Kim S."/>
            <person name="Choi T."/>
            <person name="Kim D."/>
            <person name="Ryu S."/>
            <person name="Kim W."/>
        </authorList>
    </citation>
    <scope>NUCLEOTIDE SEQUENCE [LARGE SCALE GENOMIC DNA]</scope>
    <source>
        <tissue evidence="2">Muscle</tissue>
    </source>
</reference>
<evidence type="ECO:0000313" key="2">
    <source>
        <dbReference type="EMBL" id="MPC18433.1"/>
    </source>
</evidence>
<dbReference type="Proteomes" id="UP000324222">
    <property type="component" value="Unassembled WGS sequence"/>
</dbReference>
<name>A0A5B7DB29_PORTR</name>
<proteinExistence type="predicted"/>
<dbReference type="AlphaFoldDB" id="A0A5B7DB29"/>
<keyword evidence="3" id="KW-1185">Reference proteome</keyword>
<evidence type="ECO:0000313" key="3">
    <source>
        <dbReference type="Proteomes" id="UP000324222"/>
    </source>
</evidence>